<dbReference type="InterPro" id="IPR029066">
    <property type="entry name" value="PLP-binding_barrel"/>
</dbReference>
<reference evidence="6 7" key="3">
    <citation type="journal article" date="2012" name="Int. J. Syst. Evol. Microbiol.">
        <title>Vibrio caribbeanicus sp. nov., isolated from the marine sponge Scleritoderma cyanea.</title>
        <authorList>
            <person name="Hoffmann M."/>
            <person name="Monday S.R."/>
            <person name="Allard M.W."/>
            <person name="Strain E.A."/>
            <person name="Whittaker P."/>
            <person name="Naum M."/>
            <person name="McCarthy P.J."/>
            <person name="Lopez J.V."/>
            <person name="Fischer M."/>
            <person name="Brown E.W."/>
        </authorList>
    </citation>
    <scope>NUCLEOTIDE SEQUENCE [LARGE SCALE GENOMIC DNA]</scope>
    <source>
        <strain evidence="6">CIP 102891</strain>
        <strain evidence="7">CIP 102891 / ATCC 33934</strain>
    </source>
</reference>
<dbReference type="GO" id="GO:0016829">
    <property type="term" value="F:lyase activity"/>
    <property type="evidence" value="ECO:0007669"/>
    <property type="project" value="UniProtKB-KW"/>
</dbReference>
<comment type="similarity">
    <text evidence="1">Belongs to the DSD1 family.</text>
</comment>
<comment type="caution">
    <text evidence="6">The sequence shown here is derived from an EMBL/GenBank/DDBJ whole genome shotgun (WGS) entry which is preliminary data.</text>
</comment>
<dbReference type="OrthoDB" id="9811417at2"/>
<feature type="domain" description="D-serine dehydratase-like" evidence="4">
    <location>
        <begin position="314"/>
        <end position="410"/>
    </location>
</feature>
<feature type="compositionally biased region" description="Basic and acidic residues" evidence="3">
    <location>
        <begin position="7"/>
        <end position="16"/>
    </location>
</feature>
<evidence type="ECO:0000259" key="4">
    <source>
        <dbReference type="SMART" id="SM01119"/>
    </source>
</evidence>
<name>C9QF08_VIBOR</name>
<dbReference type="Gene3D" id="3.20.20.10">
    <property type="entry name" value="Alanine racemase"/>
    <property type="match status" value="1"/>
</dbReference>
<dbReference type="SUPFAM" id="SSF51419">
    <property type="entry name" value="PLP-binding barrel"/>
    <property type="match status" value="1"/>
</dbReference>
<dbReference type="InterPro" id="IPR051466">
    <property type="entry name" value="D-amino_acid_metab_enzyme"/>
</dbReference>
<dbReference type="Pfam" id="PF01168">
    <property type="entry name" value="Ala_racemase_N"/>
    <property type="match status" value="1"/>
</dbReference>
<evidence type="ECO:0000313" key="8">
    <source>
        <dbReference type="Proteomes" id="UP000003515"/>
    </source>
</evidence>
<evidence type="ECO:0000313" key="7">
    <source>
        <dbReference type="Proteomes" id="UP000002817"/>
    </source>
</evidence>
<evidence type="ECO:0000256" key="1">
    <source>
        <dbReference type="ARBA" id="ARBA00005323"/>
    </source>
</evidence>
<sequence length="423" mass="46406">MTNQHTNCDKNYHTDHITLPGSGEKSQPFQSATRGKFSLIDDEISLPAAVIQQSRLMNNLDWMQRFAAKHNVKLCPHGKTTMTPDFFRQQLEHGAWGITVATAAQAQIAAMVGAKQIIIANQVIGKANMAILADLIEQQGVEIYICVDSKLNVNALGAFFAQRQVTLNLLIEFGVEGGRCGCRNEDQVAEMAQAINKHHYLSLRGIEVYEGVIGGDNAEQTIRAFLTQALTLTRSLKSDQLIIHKPIVTGAGSAWYDVVSECLANLEDVEAIIRPGCYAIHDTGIYLEAQNKVIARAKKNQGAACDLGGDLQSSLEVWAHVISRPEPNKIVAGLGKRDVAFDAGLPIAERAYRDGQPIEVGKAVTTAVMDQHAFIEIEADSQLNVGDIIAFSTSHPCLTIDKWRSIAICDDEYNITHWVETRF</sequence>
<dbReference type="PANTHER" id="PTHR28004">
    <property type="entry name" value="ZGC:162816-RELATED"/>
    <property type="match status" value="1"/>
</dbReference>
<dbReference type="PATRIC" id="fig|675816.5.peg.1588"/>
<keyword evidence="2" id="KW-0456">Lyase</keyword>
<protein>
    <submittedName>
        <fullName evidence="5">D-serine deaminase</fullName>
    </submittedName>
    <submittedName>
        <fullName evidence="6">Putative amino acid aldolase or racemase</fullName>
    </submittedName>
</protein>
<reference evidence="5 8" key="1">
    <citation type="submission" date="2009-10" db="EMBL/GenBank/DDBJ databases">
        <authorList>
            <consortium name="Los Alamos National Laboratory (LANL)"/>
            <consortium name="National Microbial Pathogen Data Resource (NMPDR)"/>
            <person name="Munk A.C."/>
            <person name="Chertkov O."/>
            <person name="Tapia R."/>
            <person name="Green L."/>
            <person name="Rogers Y."/>
            <person name="Detter J.C."/>
            <person name="Bruce D."/>
            <person name="Brettin T.S."/>
            <person name="Colwell R.R."/>
            <person name="Huq A."/>
            <person name="Grim C.J."/>
            <person name="Hasan N.A."/>
            <person name="Bartels D."/>
            <person name="Vonstein V."/>
        </authorList>
    </citation>
    <scope>NUCLEOTIDE SEQUENCE [LARGE SCALE GENOMIC DNA]</scope>
    <source>
        <strain evidence="5 8">CIP 102891</strain>
    </source>
</reference>
<dbReference type="AlphaFoldDB" id="C9QF08"/>
<dbReference type="SMART" id="SM01119">
    <property type="entry name" value="D-ser_dehydrat"/>
    <property type="match status" value="1"/>
</dbReference>
<accession>C9QF08</accession>
<reference evidence="6" key="2">
    <citation type="submission" date="2011-08" db="EMBL/GenBank/DDBJ databases">
        <authorList>
            <person name="Hoffman M."/>
            <person name="Strain E.A."/>
            <person name="Brown E."/>
            <person name="Allard M.W."/>
        </authorList>
    </citation>
    <scope>NUCLEOTIDE SEQUENCE</scope>
    <source>
        <strain evidence="6">CIP 102891</strain>
    </source>
</reference>
<dbReference type="InterPro" id="IPR042208">
    <property type="entry name" value="D-ser_dehydrat-like_sf"/>
</dbReference>
<dbReference type="InterPro" id="IPR001608">
    <property type="entry name" value="Ala_racemase_N"/>
</dbReference>
<dbReference type="PANTHER" id="PTHR28004:SF8">
    <property type="entry name" value="D-SERINE DEAMINASE"/>
    <property type="match status" value="1"/>
</dbReference>
<evidence type="ECO:0000313" key="5">
    <source>
        <dbReference type="EMBL" id="EEX94718.1"/>
    </source>
</evidence>
<dbReference type="CDD" id="cd06818">
    <property type="entry name" value="PLPDE_III_cryptic_DSD"/>
    <property type="match status" value="1"/>
</dbReference>
<keyword evidence="8" id="KW-1185">Reference proteome</keyword>
<dbReference type="eggNOG" id="COG3616">
    <property type="taxonomic scope" value="Bacteria"/>
</dbReference>
<dbReference type="Proteomes" id="UP000002817">
    <property type="component" value="Unassembled WGS sequence"/>
</dbReference>
<gene>
    <name evidence="5" type="ORF">VIA_001878</name>
    <name evidence="6" type="ORF">VIOR3934_21131</name>
</gene>
<dbReference type="EMBL" id="AFWH01000018">
    <property type="protein sequence ID" value="EGU51417.1"/>
    <property type="molecule type" value="Genomic_DNA"/>
</dbReference>
<dbReference type="Proteomes" id="UP000003515">
    <property type="component" value="Unassembled WGS sequence"/>
</dbReference>
<evidence type="ECO:0000256" key="2">
    <source>
        <dbReference type="ARBA" id="ARBA00023239"/>
    </source>
</evidence>
<evidence type="ECO:0000313" key="6">
    <source>
        <dbReference type="EMBL" id="EGU51417.1"/>
    </source>
</evidence>
<dbReference type="RefSeq" id="WP_004412757.1">
    <property type="nucleotide sequence ID" value="NZ_ACZV01000004.1"/>
</dbReference>
<proteinExistence type="inferred from homology"/>
<dbReference type="EMBL" id="ACZV01000004">
    <property type="protein sequence ID" value="EEX94718.1"/>
    <property type="molecule type" value="Genomic_DNA"/>
</dbReference>
<organism evidence="6 7">
    <name type="scientific">Vibrio orientalis CIP 102891 = ATCC 33934</name>
    <dbReference type="NCBI Taxonomy" id="675816"/>
    <lineage>
        <taxon>Bacteria</taxon>
        <taxon>Pseudomonadati</taxon>
        <taxon>Pseudomonadota</taxon>
        <taxon>Gammaproteobacteria</taxon>
        <taxon>Vibrionales</taxon>
        <taxon>Vibrionaceae</taxon>
        <taxon>Vibrio</taxon>
        <taxon>Vibrio oreintalis group</taxon>
    </lineage>
</organism>
<dbReference type="Gene3D" id="2.40.37.20">
    <property type="entry name" value="D-serine dehydratase-like domain"/>
    <property type="match status" value="1"/>
</dbReference>
<dbReference type="Pfam" id="PF14031">
    <property type="entry name" value="D-ser_dehydrat"/>
    <property type="match status" value="1"/>
</dbReference>
<evidence type="ECO:0000256" key="3">
    <source>
        <dbReference type="SAM" id="MobiDB-lite"/>
    </source>
</evidence>
<dbReference type="STRING" id="675816.VIA_001878"/>
<feature type="region of interest" description="Disordered" evidence="3">
    <location>
        <begin position="1"/>
        <end position="30"/>
    </location>
</feature>
<dbReference type="InterPro" id="IPR026956">
    <property type="entry name" value="D-ser_dehydrat-like_dom"/>
</dbReference>